<evidence type="ECO:0000259" key="4">
    <source>
        <dbReference type="PROSITE" id="PS51165"/>
    </source>
</evidence>
<protein>
    <submittedName>
        <fullName evidence="5">tRNA sulfurtransferase</fullName>
    </submittedName>
</protein>
<dbReference type="SUPFAM" id="SSF52402">
    <property type="entry name" value="Adenine nucleotide alpha hydrolases-like"/>
    <property type="match status" value="1"/>
</dbReference>
<dbReference type="InterPro" id="IPR020536">
    <property type="entry name" value="ThiI_AANH"/>
</dbReference>
<keyword evidence="1" id="KW-0547">Nucleotide-binding</keyword>
<accession>A0A7C2FE72</accession>
<dbReference type="GO" id="GO:0002937">
    <property type="term" value="P:tRNA 4-thiouridine biosynthesis"/>
    <property type="evidence" value="ECO:0007669"/>
    <property type="project" value="TreeGrafter"/>
</dbReference>
<dbReference type="GO" id="GO:0052837">
    <property type="term" value="P:thiazole biosynthetic process"/>
    <property type="evidence" value="ECO:0007669"/>
    <property type="project" value="TreeGrafter"/>
</dbReference>
<keyword evidence="3" id="KW-0694">RNA-binding</keyword>
<reference evidence="5" key="1">
    <citation type="journal article" date="2020" name="mSystems">
        <title>Genome- and Community-Level Interaction Insights into Carbon Utilization and Element Cycling Functions of Hydrothermarchaeota in Hydrothermal Sediment.</title>
        <authorList>
            <person name="Zhou Z."/>
            <person name="Liu Y."/>
            <person name="Xu W."/>
            <person name="Pan J."/>
            <person name="Luo Z.H."/>
            <person name="Li M."/>
        </authorList>
    </citation>
    <scope>NUCLEOTIDE SEQUENCE [LARGE SCALE GENOMIC DNA]</scope>
    <source>
        <strain evidence="5">SpSt-23</strain>
    </source>
</reference>
<dbReference type="InterPro" id="IPR014729">
    <property type="entry name" value="Rossmann-like_a/b/a_fold"/>
</dbReference>
<gene>
    <name evidence="5" type="ORF">ENP55_00200</name>
</gene>
<comment type="caution">
    <text evidence="5">The sequence shown here is derived from an EMBL/GenBank/DDBJ whole genome shotgun (WGS) entry which is preliminary data.</text>
</comment>
<dbReference type="GO" id="GO:0004810">
    <property type="term" value="F:CCA tRNA nucleotidyltransferase activity"/>
    <property type="evidence" value="ECO:0007669"/>
    <property type="project" value="InterPro"/>
</dbReference>
<dbReference type="GO" id="GO:0005829">
    <property type="term" value="C:cytosol"/>
    <property type="evidence" value="ECO:0007669"/>
    <property type="project" value="TreeGrafter"/>
</dbReference>
<dbReference type="Gene3D" id="3.30.2130.30">
    <property type="match status" value="1"/>
</dbReference>
<dbReference type="EMBL" id="DSJT01000003">
    <property type="protein sequence ID" value="HEF86742.1"/>
    <property type="molecule type" value="Genomic_DNA"/>
</dbReference>
<evidence type="ECO:0000256" key="3">
    <source>
        <dbReference type="PROSITE-ProRule" id="PRU00529"/>
    </source>
</evidence>
<keyword evidence="5" id="KW-0808">Transferase</keyword>
<keyword evidence="2" id="KW-0067">ATP-binding</keyword>
<evidence type="ECO:0000313" key="5">
    <source>
        <dbReference type="EMBL" id="HEF86742.1"/>
    </source>
</evidence>
<dbReference type="GO" id="GO:0005524">
    <property type="term" value="F:ATP binding"/>
    <property type="evidence" value="ECO:0007669"/>
    <property type="project" value="UniProtKB-KW"/>
</dbReference>
<evidence type="ECO:0000256" key="2">
    <source>
        <dbReference type="ARBA" id="ARBA00022840"/>
    </source>
</evidence>
<dbReference type="InterPro" id="IPR004114">
    <property type="entry name" value="THUMP_dom"/>
</dbReference>
<evidence type="ECO:0000256" key="1">
    <source>
        <dbReference type="ARBA" id="ARBA00022741"/>
    </source>
</evidence>
<dbReference type="SUPFAM" id="SSF143437">
    <property type="entry name" value="THUMP domain-like"/>
    <property type="match status" value="1"/>
</dbReference>
<dbReference type="AlphaFoldDB" id="A0A7C2FE72"/>
<sequence>MFSAILVRPGEYMVRLKTRASHLSLLRESIEKVFERKGLKARLRIIDNVRILIDSLDSSLNQYLGVLNYVPGVSSYSPVIEIGKDYSILVETIVKILQIDRVRRFRIEIQGETGVGKKELTALISKAVVDKTGAVVDLVEPETIVGVDFRTRGIYVYNKVYEGLGGLPYGSQGCGVVLFSGGVDSALASLQAVKRGVRIIPVFVDMSPYWSSQAVERAMEGLKLVAEKIPWNRLKAYVVRNVGGTIANAEIPLRYRCLACKATMYKLADLIAEKEECDFIITGESLGQVASQTSSNLRTLTGLVDKPIMRPLIFTDKEEIIGASRKIGLSSLSREVGGCMLKPEYPATSSGIEVRRILAEYLEQSESELENIIEQAEVIYL</sequence>
<name>A0A7C2FE72_9CREN</name>
<dbReference type="PROSITE" id="PS51165">
    <property type="entry name" value="THUMP"/>
    <property type="match status" value="1"/>
</dbReference>
<dbReference type="InterPro" id="IPR050102">
    <property type="entry name" value="tRNA_sulfurtransferase_ThiI"/>
</dbReference>
<proteinExistence type="predicted"/>
<organism evidence="5">
    <name type="scientific">Thermosphaera aggregans</name>
    <dbReference type="NCBI Taxonomy" id="54254"/>
    <lineage>
        <taxon>Archaea</taxon>
        <taxon>Thermoproteota</taxon>
        <taxon>Thermoprotei</taxon>
        <taxon>Desulfurococcales</taxon>
        <taxon>Desulfurococcaceae</taxon>
        <taxon>Thermosphaera</taxon>
    </lineage>
</organism>
<dbReference type="Pfam" id="PF02568">
    <property type="entry name" value="ThiI"/>
    <property type="match status" value="1"/>
</dbReference>
<dbReference type="PANTHER" id="PTHR43209:SF1">
    <property type="entry name" value="TRNA SULFURTRANSFERASE"/>
    <property type="match status" value="1"/>
</dbReference>
<dbReference type="GO" id="GO:0003723">
    <property type="term" value="F:RNA binding"/>
    <property type="evidence" value="ECO:0007669"/>
    <property type="project" value="UniProtKB-UniRule"/>
</dbReference>
<dbReference type="Gene3D" id="3.40.50.620">
    <property type="entry name" value="HUPs"/>
    <property type="match status" value="1"/>
</dbReference>
<dbReference type="PANTHER" id="PTHR43209">
    <property type="entry name" value="TRNA SULFURTRANSFERASE"/>
    <property type="match status" value="1"/>
</dbReference>
<feature type="domain" description="THUMP" evidence="4">
    <location>
        <begin position="61"/>
        <end position="160"/>
    </location>
</feature>